<dbReference type="GO" id="GO:0015420">
    <property type="term" value="F:ABC-type vitamin B12 transporter activity"/>
    <property type="evidence" value="ECO:0007669"/>
    <property type="project" value="UniProtKB-UniRule"/>
</dbReference>
<reference evidence="10" key="2">
    <citation type="submission" date="2021-04" db="EMBL/GenBank/DDBJ databases">
        <authorList>
            <person name="Gilroy R."/>
        </authorList>
    </citation>
    <scope>NUCLEOTIDE SEQUENCE</scope>
    <source>
        <strain evidence="10">ChiBcec1-1093</strain>
    </source>
</reference>
<keyword evidence="4 9" id="KW-1003">Cell membrane</keyword>
<evidence type="ECO:0000256" key="9">
    <source>
        <dbReference type="HAMAP-Rule" id="MF_00024"/>
    </source>
</evidence>
<dbReference type="InterPro" id="IPR004485">
    <property type="entry name" value="Cobalamin_biosynth_CobD/CbiB"/>
</dbReference>
<dbReference type="PANTHER" id="PTHR34308">
    <property type="entry name" value="COBALAMIN BIOSYNTHESIS PROTEIN CBIB"/>
    <property type="match status" value="1"/>
</dbReference>
<name>A0A9D2K707_9FIRM</name>
<organism evidence="10 11">
    <name type="scientific">Candidatus Lachnoclostridium stercorigallinarum</name>
    <dbReference type="NCBI Taxonomy" id="2838634"/>
    <lineage>
        <taxon>Bacteria</taxon>
        <taxon>Bacillati</taxon>
        <taxon>Bacillota</taxon>
        <taxon>Clostridia</taxon>
        <taxon>Lachnospirales</taxon>
        <taxon>Lachnospiraceae</taxon>
    </lineage>
</organism>
<dbReference type="GO" id="GO:0005886">
    <property type="term" value="C:plasma membrane"/>
    <property type="evidence" value="ECO:0007669"/>
    <property type="project" value="UniProtKB-SubCell"/>
</dbReference>
<feature type="transmembrane region" description="Helical" evidence="9">
    <location>
        <begin position="49"/>
        <end position="74"/>
    </location>
</feature>
<dbReference type="AlphaFoldDB" id="A0A9D2K707"/>
<dbReference type="Proteomes" id="UP000824101">
    <property type="component" value="Unassembled WGS sequence"/>
</dbReference>
<comment type="similarity">
    <text evidence="3 9">Belongs to the CobD/CbiB family.</text>
</comment>
<keyword evidence="5 9" id="KW-0169">Cobalamin biosynthesis</keyword>
<keyword evidence="7 9" id="KW-1133">Transmembrane helix</keyword>
<comment type="caution">
    <text evidence="10">The sequence shown here is derived from an EMBL/GenBank/DDBJ whole genome shotgun (WGS) entry which is preliminary data.</text>
</comment>
<evidence type="ECO:0000256" key="1">
    <source>
        <dbReference type="ARBA" id="ARBA00004651"/>
    </source>
</evidence>
<evidence type="ECO:0000256" key="2">
    <source>
        <dbReference type="ARBA" id="ARBA00004953"/>
    </source>
</evidence>
<evidence type="ECO:0000313" key="10">
    <source>
        <dbReference type="EMBL" id="HIZ80033.1"/>
    </source>
</evidence>
<feature type="transmembrane region" description="Helical" evidence="9">
    <location>
        <begin position="206"/>
        <end position="226"/>
    </location>
</feature>
<sequence>MRLIIGVLTDRLLGDPQGWYHPVRTMGSWIRMWEKLLRRLLPKTKNGELAGGVLLCVAVLALSGGVPAFLLWLAYRIHPVLNMILGSVMCWQILAAKSLKDESMKVYDALEEGDTEKARYAVSMIVGRDTKRLTREGIIRAAVETVAENASDGVIAPLFYMAFGGPVLGFLYKGINTMDSMVGYHNETYEYFGKAAARLDDAANFIPSRISAVFMIGAAFFLGLDWKRGWKIFLRDRRNHKSPNSAQTEAACAGILGVRLAGDAWYFGTLVKKPWIGDDIRPVQAEDIRLANRLMYGAEWLGLILAVAVRTLAAAFA</sequence>
<evidence type="ECO:0000256" key="7">
    <source>
        <dbReference type="ARBA" id="ARBA00022989"/>
    </source>
</evidence>
<comment type="function">
    <text evidence="9">Converts cobyric acid to cobinamide by the addition of aminopropanol on the F carboxylic group.</text>
</comment>
<dbReference type="GO" id="GO:0048472">
    <property type="term" value="F:threonine-phosphate decarboxylase activity"/>
    <property type="evidence" value="ECO:0007669"/>
    <property type="project" value="InterPro"/>
</dbReference>
<protein>
    <recommendedName>
        <fullName evidence="9">Cobalamin biosynthesis protein CobD</fullName>
    </recommendedName>
</protein>
<dbReference type="PANTHER" id="PTHR34308:SF1">
    <property type="entry name" value="COBALAMIN BIOSYNTHESIS PROTEIN CBIB"/>
    <property type="match status" value="1"/>
</dbReference>
<dbReference type="Pfam" id="PF03186">
    <property type="entry name" value="CobD_Cbib"/>
    <property type="match status" value="1"/>
</dbReference>
<comment type="pathway">
    <text evidence="2 9">Cofactor biosynthesis; adenosylcobalamin biosynthesis.</text>
</comment>
<dbReference type="EMBL" id="DXBC01000154">
    <property type="protein sequence ID" value="HIZ80033.1"/>
    <property type="molecule type" value="Genomic_DNA"/>
</dbReference>
<evidence type="ECO:0000256" key="8">
    <source>
        <dbReference type="ARBA" id="ARBA00023136"/>
    </source>
</evidence>
<feature type="transmembrane region" description="Helical" evidence="9">
    <location>
        <begin position="294"/>
        <end position="316"/>
    </location>
</feature>
<dbReference type="GO" id="GO:0009236">
    <property type="term" value="P:cobalamin biosynthetic process"/>
    <property type="evidence" value="ECO:0007669"/>
    <property type="project" value="UniProtKB-UniRule"/>
</dbReference>
<evidence type="ECO:0000256" key="6">
    <source>
        <dbReference type="ARBA" id="ARBA00022692"/>
    </source>
</evidence>
<reference evidence="10" key="1">
    <citation type="journal article" date="2021" name="PeerJ">
        <title>Extensive microbial diversity within the chicken gut microbiome revealed by metagenomics and culture.</title>
        <authorList>
            <person name="Gilroy R."/>
            <person name="Ravi A."/>
            <person name="Getino M."/>
            <person name="Pursley I."/>
            <person name="Horton D.L."/>
            <person name="Alikhan N.F."/>
            <person name="Baker D."/>
            <person name="Gharbi K."/>
            <person name="Hall N."/>
            <person name="Watson M."/>
            <person name="Adriaenssens E.M."/>
            <person name="Foster-Nyarko E."/>
            <person name="Jarju S."/>
            <person name="Secka A."/>
            <person name="Antonio M."/>
            <person name="Oren A."/>
            <person name="Chaudhuri R.R."/>
            <person name="La Ragione R."/>
            <person name="Hildebrand F."/>
            <person name="Pallen M.J."/>
        </authorList>
    </citation>
    <scope>NUCLEOTIDE SEQUENCE</scope>
    <source>
        <strain evidence="10">ChiBcec1-1093</strain>
    </source>
</reference>
<comment type="subcellular location">
    <subcellularLocation>
        <location evidence="1 9">Cell membrane</location>
        <topology evidence="1 9">Multi-pass membrane protein</topology>
    </subcellularLocation>
</comment>
<comment type="caution">
    <text evidence="9">Lacks conserved residue(s) required for the propagation of feature annotation.</text>
</comment>
<gene>
    <name evidence="10" type="primary">cbiB</name>
    <name evidence="9" type="synonym">cobD</name>
    <name evidence="10" type="ORF">IAA17_09635</name>
</gene>
<dbReference type="NCBIfam" id="TIGR00380">
    <property type="entry name" value="cobal_cbiB"/>
    <property type="match status" value="1"/>
</dbReference>
<evidence type="ECO:0000256" key="4">
    <source>
        <dbReference type="ARBA" id="ARBA00022475"/>
    </source>
</evidence>
<evidence type="ECO:0000256" key="3">
    <source>
        <dbReference type="ARBA" id="ARBA00006263"/>
    </source>
</evidence>
<feature type="transmembrane region" description="Helical" evidence="9">
    <location>
        <begin position="154"/>
        <end position="172"/>
    </location>
</feature>
<evidence type="ECO:0000256" key="5">
    <source>
        <dbReference type="ARBA" id="ARBA00022573"/>
    </source>
</evidence>
<proteinExistence type="inferred from homology"/>
<keyword evidence="8 9" id="KW-0472">Membrane</keyword>
<accession>A0A9D2K707</accession>
<keyword evidence="6 9" id="KW-0812">Transmembrane</keyword>
<evidence type="ECO:0000313" key="11">
    <source>
        <dbReference type="Proteomes" id="UP000824101"/>
    </source>
</evidence>
<dbReference type="HAMAP" id="MF_00024">
    <property type="entry name" value="CobD_CbiB"/>
    <property type="match status" value="1"/>
</dbReference>